<sequence length="104" mass="12021">METITWDFLIPLVTSSRCLGRKIRYRYCSSRKRSHKSRKYTSASSKSLSESQIFGWRRRPFTLFLLNTSSELPFLVVKCPLNEAFELSSPSIRSKLPSLPLSIC</sequence>
<evidence type="ECO:0000313" key="2">
    <source>
        <dbReference type="Proteomes" id="UP001552299"/>
    </source>
</evidence>
<reference evidence="1 2" key="1">
    <citation type="journal article" date="2024" name="Plant Biotechnol. J.">
        <title>Dendrobium thyrsiflorum genome and its molecular insights into genes involved in important horticultural traits.</title>
        <authorList>
            <person name="Chen B."/>
            <person name="Wang J.Y."/>
            <person name="Zheng P.J."/>
            <person name="Li K.L."/>
            <person name="Liang Y.M."/>
            <person name="Chen X.F."/>
            <person name="Zhang C."/>
            <person name="Zhao X."/>
            <person name="He X."/>
            <person name="Zhang G.Q."/>
            <person name="Liu Z.J."/>
            <person name="Xu Q."/>
        </authorList>
    </citation>
    <scope>NUCLEOTIDE SEQUENCE [LARGE SCALE GENOMIC DNA]</scope>
    <source>
        <strain evidence="1">GZMU011</strain>
    </source>
</reference>
<gene>
    <name evidence="1" type="ORF">M5K25_007890</name>
</gene>
<name>A0ABD0V783_DENTH</name>
<organism evidence="1 2">
    <name type="scientific">Dendrobium thyrsiflorum</name>
    <name type="common">Pinecone-like raceme dendrobium</name>
    <name type="synonym">Orchid</name>
    <dbReference type="NCBI Taxonomy" id="117978"/>
    <lineage>
        <taxon>Eukaryota</taxon>
        <taxon>Viridiplantae</taxon>
        <taxon>Streptophyta</taxon>
        <taxon>Embryophyta</taxon>
        <taxon>Tracheophyta</taxon>
        <taxon>Spermatophyta</taxon>
        <taxon>Magnoliopsida</taxon>
        <taxon>Liliopsida</taxon>
        <taxon>Asparagales</taxon>
        <taxon>Orchidaceae</taxon>
        <taxon>Epidendroideae</taxon>
        <taxon>Malaxideae</taxon>
        <taxon>Dendrobiinae</taxon>
        <taxon>Dendrobium</taxon>
    </lineage>
</organism>
<proteinExistence type="predicted"/>
<accession>A0ABD0V783</accession>
<keyword evidence="2" id="KW-1185">Reference proteome</keyword>
<dbReference type="EMBL" id="JANQDX010000007">
    <property type="protein sequence ID" value="KAL0920875.1"/>
    <property type="molecule type" value="Genomic_DNA"/>
</dbReference>
<dbReference type="Proteomes" id="UP001552299">
    <property type="component" value="Unassembled WGS sequence"/>
</dbReference>
<dbReference type="AlphaFoldDB" id="A0ABD0V783"/>
<comment type="caution">
    <text evidence="1">The sequence shown here is derived from an EMBL/GenBank/DDBJ whole genome shotgun (WGS) entry which is preliminary data.</text>
</comment>
<protein>
    <submittedName>
        <fullName evidence="1">Uncharacterized protein</fullName>
    </submittedName>
</protein>
<evidence type="ECO:0000313" key="1">
    <source>
        <dbReference type="EMBL" id="KAL0920875.1"/>
    </source>
</evidence>